<sequence length="703" mass="73796">MADMAQTEGRQVQEAADLDAEGIDRNLPRGLATGLLIASALYAVFHLTVLNFWSIDEWVYRVIHVNMGAVLAFVGIRAWRGERGWVALPDLLLIAGAVWCSVYVAANLDMLIMRTGVMTTPLDFLCGVVGTIVVLEFARRVAGPVLPIIALVFVAYVFVGQWLPGILRHSGFETDNFFSFLYSQDAIFGMTVAASSRYIILFVAFAVFLEASGAGEYFMRLAMMLFGAARGGPGKVSVFSGLLFGTVSGSAVANVVASGTFTIPMMRRVGYPRENAGGIEAASSSGGQLAPPVMGAGAFIMAEITGIPYSEIVVAAILPCLLFYTAIYLTVDLEARRLGLHGIPRSELPKPRELAGDVFLLLPLAVLLYLLLSGYSIIAAGTWGLAATLLVLLCRELGFRSRVLALPLCLFVALPLTGMQVNFAGAIATAASAGLMLVLALVRGQATRLPGVLATMSRTTFTGLAETARKSLQLISVMACAGIVVGVLGLTGLGGRFSSVLLSAAGESQALAFILAMLISIVLGMGMPTTAAYAIAAAVVAPALQQMGVSALAAHLFVFYCAVISAITPPVAIAAFAGAAIAGGKPWPTSIKAMRYGIAAFVLPFMFYTSPEILLQGDWTETAHVFVTALVAIYLIAVAGEGQLFGRANPAERIVAAVAALLLLWSSLATDIAGLALAAILLGWAWHRSGRATAPLAGDRNHP</sequence>
<keyword evidence="1" id="KW-1003">Cell membrane</keyword>
<reference evidence="4" key="1">
    <citation type="journal article" date="2014" name="Int. J. Syst. Evol. Microbiol.">
        <title>Complete genome sequence of Corynebacterium casei LMG S-19264T (=DSM 44701T), isolated from a smear-ripened cheese.</title>
        <authorList>
            <consortium name="US DOE Joint Genome Institute (JGI-PGF)"/>
            <person name="Walter F."/>
            <person name="Albersmeier A."/>
            <person name="Kalinowski J."/>
            <person name="Ruckert C."/>
        </authorList>
    </citation>
    <scope>NUCLEOTIDE SEQUENCE</scope>
    <source>
        <strain evidence="4">CGMCC 1.6293</strain>
    </source>
</reference>
<evidence type="ECO:0000256" key="2">
    <source>
        <dbReference type="SAM" id="Phobius"/>
    </source>
</evidence>
<proteinExistence type="predicted"/>
<dbReference type="RefSeq" id="WP_051630470.1">
    <property type="nucleotide sequence ID" value="NZ_BMLF01000001.1"/>
</dbReference>
<feature type="transmembrane region" description="Helical" evidence="2">
    <location>
        <begin position="593"/>
        <end position="611"/>
    </location>
</feature>
<keyword evidence="1" id="KW-0997">Cell inner membrane</keyword>
<feature type="transmembrane region" description="Helical" evidence="2">
    <location>
        <begin position="145"/>
        <end position="167"/>
    </location>
</feature>
<comment type="caution">
    <text evidence="4">The sequence shown here is derived from an EMBL/GenBank/DDBJ whole genome shotgun (WGS) entry which is preliminary data.</text>
</comment>
<dbReference type="PANTHER" id="PTHR43849">
    <property type="entry name" value="BLL3936 PROTEIN"/>
    <property type="match status" value="1"/>
</dbReference>
<keyword evidence="2" id="KW-1133">Transmembrane helix</keyword>
<feature type="domain" description="TRAP C4-dicarboxylate transport system permease DctM subunit" evidence="3">
    <location>
        <begin position="130"/>
        <end position="396"/>
    </location>
</feature>
<dbReference type="EMBL" id="BMLF01000001">
    <property type="protein sequence ID" value="GGL82025.1"/>
    <property type="molecule type" value="Genomic_DNA"/>
</dbReference>
<dbReference type="AlphaFoldDB" id="A0A917SIM3"/>
<dbReference type="InterPro" id="IPR010656">
    <property type="entry name" value="DctM"/>
</dbReference>
<feature type="transmembrane region" description="Helical" evidence="2">
    <location>
        <begin position="118"/>
        <end position="138"/>
    </location>
</feature>
<evidence type="ECO:0000256" key="1">
    <source>
        <dbReference type="RuleBase" id="RU369079"/>
    </source>
</evidence>
<feature type="transmembrane region" description="Helical" evidence="2">
    <location>
        <begin position="623"/>
        <end position="642"/>
    </location>
</feature>
<gene>
    <name evidence="4" type="ORF">GCM10011534_00090</name>
</gene>
<dbReference type="PANTHER" id="PTHR43849:SF2">
    <property type="entry name" value="BLL3936 PROTEIN"/>
    <property type="match status" value="1"/>
</dbReference>
<feature type="transmembrane region" description="Helical" evidence="2">
    <location>
        <begin position="187"/>
        <end position="215"/>
    </location>
</feature>
<feature type="domain" description="TRAP C4-dicarboxylate transport system permease DctM subunit" evidence="3">
    <location>
        <begin position="405"/>
        <end position="616"/>
    </location>
</feature>
<feature type="transmembrane region" description="Helical" evidence="2">
    <location>
        <begin position="557"/>
        <end position="581"/>
    </location>
</feature>
<feature type="transmembrane region" description="Helical" evidence="2">
    <location>
        <begin position="354"/>
        <end position="371"/>
    </location>
</feature>
<dbReference type="GO" id="GO:0005886">
    <property type="term" value="C:plasma membrane"/>
    <property type="evidence" value="ECO:0007669"/>
    <property type="project" value="UniProtKB-SubCell"/>
</dbReference>
<dbReference type="GO" id="GO:0022857">
    <property type="term" value="F:transmembrane transporter activity"/>
    <property type="evidence" value="ECO:0007669"/>
    <property type="project" value="UniProtKB-UniRule"/>
</dbReference>
<evidence type="ECO:0000313" key="4">
    <source>
        <dbReference type="EMBL" id="GGL82025.1"/>
    </source>
</evidence>
<keyword evidence="5" id="KW-1185">Reference proteome</keyword>
<protein>
    <recommendedName>
        <fullName evidence="3">TRAP C4-dicarboxylate transport system permease DctM subunit domain-containing protein</fullName>
    </recommendedName>
</protein>
<dbReference type="NCBIfam" id="TIGR02123">
    <property type="entry name" value="TRAP_fused"/>
    <property type="match status" value="1"/>
</dbReference>
<feature type="transmembrane region" description="Helical" evidence="2">
    <location>
        <begin position="31"/>
        <end position="52"/>
    </location>
</feature>
<dbReference type="InterPro" id="IPR011853">
    <property type="entry name" value="TRAP_DctM-Dct_fused"/>
</dbReference>
<keyword evidence="1" id="KW-0813">Transport</keyword>
<accession>A0A917SIM3</accession>
<keyword evidence="2" id="KW-0472">Membrane</keyword>
<feature type="transmembrane region" description="Helical" evidence="2">
    <location>
        <begin position="423"/>
        <end position="442"/>
    </location>
</feature>
<evidence type="ECO:0000313" key="5">
    <source>
        <dbReference type="Proteomes" id="UP000649829"/>
    </source>
</evidence>
<feature type="transmembrane region" description="Helical" evidence="2">
    <location>
        <begin position="474"/>
        <end position="494"/>
    </location>
</feature>
<feature type="transmembrane region" description="Helical" evidence="2">
    <location>
        <begin position="654"/>
        <end position="686"/>
    </location>
</feature>
<comment type="subcellular location">
    <subcellularLocation>
        <location evidence="1">Cell inner membrane</location>
        <topology evidence="1">Multi-pass membrane protein</topology>
    </subcellularLocation>
</comment>
<feature type="transmembrane region" description="Helical" evidence="2">
    <location>
        <begin position="236"/>
        <end position="257"/>
    </location>
</feature>
<feature type="transmembrane region" description="Helical" evidence="2">
    <location>
        <begin position="312"/>
        <end position="333"/>
    </location>
</feature>
<feature type="transmembrane region" description="Helical" evidence="2">
    <location>
        <begin position="86"/>
        <end position="106"/>
    </location>
</feature>
<comment type="function">
    <text evidence="1">Part of the tripartite ATP-independent periplasmic (TRAP) transport system.</text>
</comment>
<reference evidence="4" key="2">
    <citation type="submission" date="2020-09" db="EMBL/GenBank/DDBJ databases">
        <authorList>
            <person name="Sun Q."/>
            <person name="Zhou Y."/>
        </authorList>
    </citation>
    <scope>NUCLEOTIDE SEQUENCE</scope>
    <source>
        <strain evidence="4">CGMCC 1.6293</strain>
    </source>
</reference>
<dbReference type="Pfam" id="PF06808">
    <property type="entry name" value="DctM"/>
    <property type="match status" value="2"/>
</dbReference>
<feature type="transmembrane region" description="Helical" evidence="2">
    <location>
        <begin position="58"/>
        <end position="79"/>
    </location>
</feature>
<organism evidence="4 5">
    <name type="scientific">Pseudooceanicola nanhaiensis</name>
    <dbReference type="NCBI Taxonomy" id="375761"/>
    <lineage>
        <taxon>Bacteria</taxon>
        <taxon>Pseudomonadati</taxon>
        <taxon>Pseudomonadota</taxon>
        <taxon>Alphaproteobacteria</taxon>
        <taxon>Rhodobacterales</taxon>
        <taxon>Paracoccaceae</taxon>
        <taxon>Pseudooceanicola</taxon>
    </lineage>
</organism>
<dbReference type="Proteomes" id="UP000649829">
    <property type="component" value="Unassembled WGS sequence"/>
</dbReference>
<evidence type="ECO:0000259" key="3">
    <source>
        <dbReference type="Pfam" id="PF06808"/>
    </source>
</evidence>
<name>A0A917SIM3_9RHOB</name>
<keyword evidence="2" id="KW-0812">Transmembrane</keyword>